<name>R4LXU2_MYCTX</name>
<dbReference type="HOGENOM" id="CLU_2012781_0_0_11"/>
<dbReference type="EMBL" id="CP004886">
    <property type="protein sequence ID" value="AGL23305.1"/>
    <property type="molecule type" value="Genomic_DNA"/>
</dbReference>
<protein>
    <submittedName>
        <fullName evidence="1">Uncharacterized protein</fullName>
    </submittedName>
</protein>
<accession>R4LXU2</accession>
<dbReference type="AlphaFoldDB" id="R4LXU2"/>
<dbReference type="BioCyc" id="MTUB1304279:G13AB-1556-MONOMER"/>
<evidence type="ECO:0000313" key="2">
    <source>
        <dbReference type="Proteomes" id="UP000013563"/>
    </source>
</evidence>
<sequence>MGTLSVVMMAWAASSPPTSPPCISCTTWATPASSLSIGSRSPISPVEQTATSMAPVSVPQSDNAAATASAVAWVSAKPAGPVQALAPPELRITARSRPVVSTCWVHSTGAALTWLRVNTPAAA</sequence>
<proteinExistence type="predicted"/>
<dbReference type="Proteomes" id="UP000013563">
    <property type="component" value="Chromosome"/>
</dbReference>
<reference evidence="1 2" key="1">
    <citation type="journal article" date="2013" name="Genome Announc.">
        <title>Whole-Genome Sequences of Four Clinical Isolates of Mycobacterium tuberculosis from Tamil Nadu, South India.</title>
        <authorList>
            <person name="Narayanan S."/>
            <person name="Deshpande U."/>
        </authorList>
    </citation>
    <scope>NUCLEOTIDE SEQUENCE [LARGE SCALE GENOMIC DNA]</scope>
    <source>
        <strain evidence="1 2">Haarlem/NITR202</strain>
    </source>
</reference>
<organism evidence="1 2">
    <name type="scientific">Mycobacterium tuberculosis str. Haarlem/NITR202</name>
    <dbReference type="NCBI Taxonomy" id="1304279"/>
    <lineage>
        <taxon>Bacteria</taxon>
        <taxon>Bacillati</taxon>
        <taxon>Actinomycetota</taxon>
        <taxon>Actinomycetes</taxon>
        <taxon>Mycobacteriales</taxon>
        <taxon>Mycobacteriaceae</taxon>
        <taxon>Mycobacterium</taxon>
        <taxon>Mycobacterium tuberculosis complex</taxon>
    </lineage>
</organism>
<dbReference type="KEGG" id="mtuh:I917_11690"/>
<evidence type="ECO:0000313" key="1">
    <source>
        <dbReference type="EMBL" id="AGL23305.1"/>
    </source>
</evidence>
<gene>
    <name evidence="1" type="ORF">I917_11690</name>
</gene>